<dbReference type="AlphaFoldDB" id="A0A2P6QHQ1"/>
<dbReference type="Gramene" id="PRQ33702">
    <property type="protein sequence ID" value="PRQ33702"/>
    <property type="gene ID" value="RchiOBHm_Chr5g0060581"/>
</dbReference>
<sequence length="65" mass="7812">MVVVRWLWKFGGWRNRFGARSVLDLRTDLFVLFFFFSLLGPKKPEDRPGFFQFGPFRSLKLKNEI</sequence>
<proteinExistence type="predicted"/>
<dbReference type="EMBL" id="PDCK01000043">
    <property type="protein sequence ID" value="PRQ33702.1"/>
    <property type="molecule type" value="Genomic_DNA"/>
</dbReference>
<name>A0A2P6QHQ1_ROSCH</name>
<comment type="caution">
    <text evidence="1">The sequence shown here is derived from an EMBL/GenBank/DDBJ whole genome shotgun (WGS) entry which is preliminary data.</text>
</comment>
<gene>
    <name evidence="1" type="ORF">RchiOBHm_Chr5g0060581</name>
</gene>
<evidence type="ECO:0000313" key="2">
    <source>
        <dbReference type="Proteomes" id="UP000238479"/>
    </source>
</evidence>
<keyword evidence="2" id="KW-1185">Reference proteome</keyword>
<protein>
    <submittedName>
        <fullName evidence="1">Uncharacterized protein</fullName>
    </submittedName>
</protein>
<reference evidence="1 2" key="1">
    <citation type="journal article" date="2018" name="Nat. Genet.">
        <title>The Rosa genome provides new insights in the design of modern roses.</title>
        <authorList>
            <person name="Bendahmane M."/>
        </authorList>
    </citation>
    <scope>NUCLEOTIDE SEQUENCE [LARGE SCALE GENOMIC DNA]</scope>
    <source>
        <strain evidence="2">cv. Old Blush</strain>
    </source>
</reference>
<accession>A0A2P6QHQ1</accession>
<dbReference type="Proteomes" id="UP000238479">
    <property type="component" value="Chromosome 5"/>
</dbReference>
<evidence type="ECO:0000313" key="1">
    <source>
        <dbReference type="EMBL" id="PRQ33702.1"/>
    </source>
</evidence>
<organism evidence="1 2">
    <name type="scientific">Rosa chinensis</name>
    <name type="common">China rose</name>
    <dbReference type="NCBI Taxonomy" id="74649"/>
    <lineage>
        <taxon>Eukaryota</taxon>
        <taxon>Viridiplantae</taxon>
        <taxon>Streptophyta</taxon>
        <taxon>Embryophyta</taxon>
        <taxon>Tracheophyta</taxon>
        <taxon>Spermatophyta</taxon>
        <taxon>Magnoliopsida</taxon>
        <taxon>eudicotyledons</taxon>
        <taxon>Gunneridae</taxon>
        <taxon>Pentapetalae</taxon>
        <taxon>rosids</taxon>
        <taxon>fabids</taxon>
        <taxon>Rosales</taxon>
        <taxon>Rosaceae</taxon>
        <taxon>Rosoideae</taxon>
        <taxon>Rosoideae incertae sedis</taxon>
        <taxon>Rosa</taxon>
    </lineage>
</organism>